<sequence>MSATSLAKRKEIDMIALRYGFLITILCASAHKCEADVVCEELPMEWCAYSISSMGARCMLEGEKDGDNPMVYKCKTSSVETKVKGGWIEAEECMEACGLKRMTVGLFSQPPFDPQFFCSPRCARSCPHLHYLLLPQLSHQGPGSSISNVDVCLHVTNPHRSMNEVFEGSAHPPQYMSSGGNNADRNYRPVDGDGFPRSHHPDHGWGRGDRRHGWMGRDRHPGVDPFEPSNGGPDLAPSPLSGDYDYNISPSPSPYSDEDVD</sequence>
<dbReference type="Proteomes" id="UP000886520">
    <property type="component" value="Chromosome 8"/>
</dbReference>
<feature type="region of interest" description="Disordered" evidence="1">
    <location>
        <begin position="168"/>
        <end position="261"/>
    </location>
</feature>
<dbReference type="AlphaFoldDB" id="A0A9D4UYA2"/>
<dbReference type="OrthoDB" id="1990403at2759"/>
<dbReference type="PANTHER" id="PTHR33649">
    <property type="entry name" value="PAR1 PROTEIN"/>
    <property type="match status" value="1"/>
</dbReference>
<evidence type="ECO:0000256" key="1">
    <source>
        <dbReference type="SAM" id="MobiDB-lite"/>
    </source>
</evidence>
<dbReference type="InterPro" id="IPR009489">
    <property type="entry name" value="PAR1"/>
</dbReference>
<feature type="compositionally biased region" description="Polar residues" evidence="1">
    <location>
        <begin position="175"/>
        <end position="184"/>
    </location>
</feature>
<gene>
    <name evidence="2" type="ORF">GOP47_0008042</name>
</gene>
<protein>
    <submittedName>
        <fullName evidence="2">Uncharacterized protein</fullName>
    </submittedName>
</protein>
<evidence type="ECO:0000313" key="3">
    <source>
        <dbReference type="Proteomes" id="UP000886520"/>
    </source>
</evidence>
<accession>A0A9D4UYA2</accession>
<organism evidence="2 3">
    <name type="scientific">Adiantum capillus-veneris</name>
    <name type="common">Maidenhair fern</name>
    <dbReference type="NCBI Taxonomy" id="13818"/>
    <lineage>
        <taxon>Eukaryota</taxon>
        <taxon>Viridiplantae</taxon>
        <taxon>Streptophyta</taxon>
        <taxon>Embryophyta</taxon>
        <taxon>Tracheophyta</taxon>
        <taxon>Polypodiopsida</taxon>
        <taxon>Polypodiidae</taxon>
        <taxon>Polypodiales</taxon>
        <taxon>Pteridineae</taxon>
        <taxon>Pteridaceae</taxon>
        <taxon>Vittarioideae</taxon>
        <taxon>Adiantum</taxon>
    </lineage>
</organism>
<name>A0A9D4UYA2_ADICA</name>
<reference evidence="2" key="1">
    <citation type="submission" date="2021-01" db="EMBL/GenBank/DDBJ databases">
        <title>Adiantum capillus-veneris genome.</title>
        <authorList>
            <person name="Fang Y."/>
            <person name="Liao Q."/>
        </authorList>
    </citation>
    <scope>NUCLEOTIDE SEQUENCE</scope>
    <source>
        <strain evidence="2">H3</strain>
        <tissue evidence="2">Leaf</tissue>
    </source>
</reference>
<keyword evidence="3" id="KW-1185">Reference proteome</keyword>
<dbReference type="EMBL" id="JABFUD020000008">
    <property type="protein sequence ID" value="KAI5075977.1"/>
    <property type="molecule type" value="Genomic_DNA"/>
</dbReference>
<proteinExistence type="predicted"/>
<evidence type="ECO:0000313" key="2">
    <source>
        <dbReference type="EMBL" id="KAI5075977.1"/>
    </source>
</evidence>
<dbReference type="Pfam" id="PF06521">
    <property type="entry name" value="PAR1"/>
    <property type="match status" value="1"/>
</dbReference>
<feature type="compositionally biased region" description="Basic and acidic residues" evidence="1">
    <location>
        <begin position="185"/>
        <end position="222"/>
    </location>
</feature>
<comment type="caution">
    <text evidence="2">The sequence shown here is derived from an EMBL/GenBank/DDBJ whole genome shotgun (WGS) entry which is preliminary data.</text>
</comment>